<feature type="transmembrane region" description="Helical" evidence="8">
    <location>
        <begin position="135"/>
        <end position="159"/>
    </location>
</feature>
<dbReference type="Pfam" id="PF07690">
    <property type="entry name" value="MFS_1"/>
    <property type="match status" value="1"/>
</dbReference>
<comment type="similarity">
    <text evidence="2 8">Belongs to the major facilitator superfamily. Bcr/CmlA family.</text>
</comment>
<dbReference type="Gene3D" id="1.20.1720.10">
    <property type="entry name" value="Multidrug resistance protein D"/>
    <property type="match status" value="1"/>
</dbReference>
<accession>A0ABY8QE45</accession>
<keyword evidence="6 8" id="KW-1133">Transmembrane helix</keyword>
<feature type="transmembrane region" description="Helical" evidence="8">
    <location>
        <begin position="204"/>
        <end position="230"/>
    </location>
</feature>
<evidence type="ECO:0000256" key="4">
    <source>
        <dbReference type="ARBA" id="ARBA00022475"/>
    </source>
</evidence>
<evidence type="ECO:0000313" key="11">
    <source>
        <dbReference type="Proteomes" id="UP001241605"/>
    </source>
</evidence>
<keyword evidence="11" id="KW-1185">Reference proteome</keyword>
<feature type="transmembrane region" description="Helical" evidence="8">
    <location>
        <begin position="250"/>
        <end position="273"/>
    </location>
</feature>
<protein>
    <recommendedName>
        <fullName evidence="8">Bcr/CflA family efflux transporter</fullName>
    </recommendedName>
</protein>
<dbReference type="PROSITE" id="PS50850">
    <property type="entry name" value="MFS"/>
    <property type="match status" value="1"/>
</dbReference>
<feature type="transmembrane region" description="Helical" evidence="8">
    <location>
        <begin position="307"/>
        <end position="330"/>
    </location>
</feature>
<feature type="domain" description="Major facilitator superfamily (MFS) profile" evidence="9">
    <location>
        <begin position="10"/>
        <end position="397"/>
    </location>
</feature>
<evidence type="ECO:0000256" key="3">
    <source>
        <dbReference type="ARBA" id="ARBA00022448"/>
    </source>
</evidence>
<evidence type="ECO:0000256" key="2">
    <source>
        <dbReference type="ARBA" id="ARBA00006236"/>
    </source>
</evidence>
<name>A0ABY8QE45_9RHOB</name>
<feature type="transmembrane region" description="Helical" evidence="8">
    <location>
        <begin position="280"/>
        <end position="301"/>
    </location>
</feature>
<evidence type="ECO:0000256" key="8">
    <source>
        <dbReference type="RuleBase" id="RU365088"/>
    </source>
</evidence>
<keyword evidence="5 8" id="KW-0812">Transmembrane</keyword>
<sequence>MPNLPSKGEFVAIVAMLTATIAFAIDAMLPALPQLTAEFSPEDPNRVQLVVTIFVLGMGLGTLVTGPLSDAFGRKPVVLAGAGLYILSSLTAILAHSLEMLLLARFFMGLGAAGPRVVAMAIVRDLYAGRGMAQIMSFVMIIFTLVPAIAPLLGAQLIVLGGWHAVFWGFALFSILTASWFALRLPETLPRENRRPFQAAKLRAATLEVLTHPVVRLSIVAQTFCFAALFSMISNVQPIYDVFFQRADSFPLWFGGIAIASSSASFLNAALVMRVGMRRLVTGMLSAQVLFSTTMVLLIAFGLSGTALFAAFVLWQTTVFFQAGMTLGNLNALAMEPMGHIAGLAASIIGALATVGAVALAIPVSLLFDGTPLPVAIGILVQVICALIAMQWLRRAEAAQPVT</sequence>
<dbReference type="RefSeq" id="WP_282299529.1">
    <property type="nucleotide sequence ID" value="NZ_CP124616.1"/>
</dbReference>
<dbReference type="InterPro" id="IPR020846">
    <property type="entry name" value="MFS_dom"/>
</dbReference>
<feature type="transmembrane region" description="Helical" evidence="8">
    <location>
        <begin position="165"/>
        <end position="183"/>
    </location>
</feature>
<evidence type="ECO:0000256" key="6">
    <source>
        <dbReference type="ARBA" id="ARBA00022989"/>
    </source>
</evidence>
<evidence type="ECO:0000256" key="1">
    <source>
        <dbReference type="ARBA" id="ARBA00004651"/>
    </source>
</evidence>
<dbReference type="SUPFAM" id="SSF103473">
    <property type="entry name" value="MFS general substrate transporter"/>
    <property type="match status" value="1"/>
</dbReference>
<feature type="transmembrane region" description="Helical" evidence="8">
    <location>
        <begin position="342"/>
        <end position="367"/>
    </location>
</feature>
<dbReference type="InterPro" id="IPR036259">
    <property type="entry name" value="MFS_trans_sf"/>
</dbReference>
<gene>
    <name evidence="10" type="ORF">QF118_13255</name>
</gene>
<feature type="transmembrane region" description="Helical" evidence="8">
    <location>
        <begin position="102"/>
        <end position="123"/>
    </location>
</feature>
<evidence type="ECO:0000256" key="7">
    <source>
        <dbReference type="ARBA" id="ARBA00023136"/>
    </source>
</evidence>
<dbReference type="InterPro" id="IPR005829">
    <property type="entry name" value="Sugar_transporter_CS"/>
</dbReference>
<dbReference type="PANTHER" id="PTHR23502">
    <property type="entry name" value="MAJOR FACILITATOR SUPERFAMILY"/>
    <property type="match status" value="1"/>
</dbReference>
<dbReference type="PANTHER" id="PTHR23502:SF132">
    <property type="entry name" value="POLYAMINE TRANSPORTER 2-RELATED"/>
    <property type="match status" value="1"/>
</dbReference>
<keyword evidence="4" id="KW-1003">Cell membrane</keyword>
<dbReference type="PROSITE" id="PS00216">
    <property type="entry name" value="SUGAR_TRANSPORT_1"/>
    <property type="match status" value="1"/>
</dbReference>
<evidence type="ECO:0000313" key="10">
    <source>
        <dbReference type="EMBL" id="WGW02900.1"/>
    </source>
</evidence>
<dbReference type="InterPro" id="IPR004812">
    <property type="entry name" value="Efflux_drug-R_Bcr/CmlA"/>
</dbReference>
<proteinExistence type="inferred from homology"/>
<dbReference type="NCBIfam" id="TIGR00710">
    <property type="entry name" value="efflux_Bcr_CflA"/>
    <property type="match status" value="1"/>
</dbReference>
<feature type="transmembrane region" description="Helical" evidence="8">
    <location>
        <begin position="47"/>
        <end position="65"/>
    </location>
</feature>
<comment type="subcellular location">
    <subcellularLocation>
        <location evidence="8">Cell inner membrane</location>
        <topology evidence="8">Multi-pass membrane protein</topology>
    </subcellularLocation>
    <subcellularLocation>
        <location evidence="1">Cell membrane</location>
        <topology evidence="1">Multi-pass membrane protein</topology>
    </subcellularLocation>
</comment>
<dbReference type="EMBL" id="CP124616">
    <property type="protein sequence ID" value="WGW02900.1"/>
    <property type="molecule type" value="Genomic_DNA"/>
</dbReference>
<feature type="transmembrane region" description="Helical" evidence="8">
    <location>
        <begin position="373"/>
        <end position="393"/>
    </location>
</feature>
<feature type="transmembrane region" description="Helical" evidence="8">
    <location>
        <begin position="77"/>
        <end position="96"/>
    </location>
</feature>
<keyword evidence="7 8" id="KW-0472">Membrane</keyword>
<evidence type="ECO:0000256" key="5">
    <source>
        <dbReference type="ARBA" id="ARBA00022692"/>
    </source>
</evidence>
<dbReference type="InterPro" id="IPR011701">
    <property type="entry name" value="MFS"/>
</dbReference>
<feature type="transmembrane region" description="Helical" evidence="8">
    <location>
        <begin position="12"/>
        <end position="32"/>
    </location>
</feature>
<dbReference type="CDD" id="cd17320">
    <property type="entry name" value="MFS_MdfA_MDR_like"/>
    <property type="match status" value="1"/>
</dbReference>
<organism evidence="10 11">
    <name type="scientific">Tropicibacter oceani</name>
    <dbReference type="NCBI Taxonomy" id="3058420"/>
    <lineage>
        <taxon>Bacteria</taxon>
        <taxon>Pseudomonadati</taxon>
        <taxon>Pseudomonadota</taxon>
        <taxon>Alphaproteobacteria</taxon>
        <taxon>Rhodobacterales</taxon>
        <taxon>Roseobacteraceae</taxon>
        <taxon>Tropicibacter</taxon>
    </lineage>
</organism>
<keyword evidence="8" id="KW-0997">Cell inner membrane</keyword>
<evidence type="ECO:0000259" key="9">
    <source>
        <dbReference type="PROSITE" id="PS50850"/>
    </source>
</evidence>
<dbReference type="Proteomes" id="UP001241605">
    <property type="component" value="Chromosome"/>
</dbReference>
<reference evidence="10 11" key="1">
    <citation type="submission" date="2023-05" db="EMBL/GenBank/DDBJ databases">
        <title>YMD87, complete Genome.</title>
        <authorList>
            <person name="Zhang J."/>
            <person name="Xu X."/>
        </authorList>
    </citation>
    <scope>NUCLEOTIDE SEQUENCE [LARGE SCALE GENOMIC DNA]</scope>
    <source>
        <strain evidence="10 11">YMD87</strain>
    </source>
</reference>
<keyword evidence="3 8" id="KW-0813">Transport</keyword>